<dbReference type="EMBL" id="SOFI01000003">
    <property type="protein sequence ID" value="TFB80068.1"/>
    <property type="molecule type" value="Genomic_DNA"/>
</dbReference>
<dbReference type="Proteomes" id="UP000298488">
    <property type="component" value="Unassembled WGS sequence"/>
</dbReference>
<accession>A0A4V3I9M5</accession>
<dbReference type="AlphaFoldDB" id="A0A4V3I9M5"/>
<gene>
    <name evidence="1" type="ORF">E3N84_08435</name>
</gene>
<dbReference type="RefSeq" id="WP_134542267.1">
    <property type="nucleotide sequence ID" value="NZ_JACHBP010000001.1"/>
</dbReference>
<evidence type="ECO:0000313" key="2">
    <source>
        <dbReference type="Proteomes" id="UP000298488"/>
    </source>
</evidence>
<evidence type="ECO:0000313" key="1">
    <source>
        <dbReference type="EMBL" id="TFB80068.1"/>
    </source>
</evidence>
<proteinExistence type="predicted"/>
<protein>
    <submittedName>
        <fullName evidence="1">Uncharacterized protein</fullName>
    </submittedName>
</protein>
<organism evidence="1 2">
    <name type="scientific">Terrimesophilobacter mesophilus</name>
    <dbReference type="NCBI Taxonomy" id="433647"/>
    <lineage>
        <taxon>Bacteria</taxon>
        <taxon>Bacillati</taxon>
        <taxon>Actinomycetota</taxon>
        <taxon>Actinomycetes</taxon>
        <taxon>Micrococcales</taxon>
        <taxon>Microbacteriaceae</taxon>
        <taxon>Terrimesophilobacter</taxon>
    </lineage>
</organism>
<reference evidence="1 2" key="1">
    <citation type="submission" date="2019-03" db="EMBL/GenBank/DDBJ databases">
        <title>Genomics of glacier-inhabiting Cryobacterium strains.</title>
        <authorList>
            <person name="Liu Q."/>
            <person name="Xin Y.-H."/>
        </authorList>
    </citation>
    <scope>NUCLEOTIDE SEQUENCE [LARGE SCALE GENOMIC DNA]</scope>
    <source>
        <strain evidence="1 2">CGMCC 1.10440</strain>
    </source>
</reference>
<keyword evidence="2" id="KW-1185">Reference proteome</keyword>
<name>A0A4V3I9M5_9MICO</name>
<sequence>MGRILGLAANPVLTKLTDELNQRDDVATRVDEAMRSAELEPFTREFSVQSGDAGIRQTSFERTPVDYAAELAYWGAIESVVGTGLTMTLGADRSGALQRILSTQTDATVATLAEHYDDIVATVPPAGAETMWRLPGIFGYADWLGPLPERSILSFMADRATVTDLLDDSVQEMPPGCPPSRSPCRAIVTTLFTRPTSTWATAQT</sequence>
<comment type="caution">
    <text evidence="1">The sequence shown here is derived from an EMBL/GenBank/DDBJ whole genome shotgun (WGS) entry which is preliminary data.</text>
</comment>